<accession>A0ABT2PX67</accession>
<dbReference type="RefSeq" id="WP_262096865.1">
    <property type="nucleotide sequence ID" value="NZ_JAOEGN010000016.1"/>
</dbReference>
<protein>
    <submittedName>
        <fullName evidence="1">Uncharacterized protein</fullName>
    </submittedName>
</protein>
<evidence type="ECO:0000313" key="2">
    <source>
        <dbReference type="Proteomes" id="UP001209076"/>
    </source>
</evidence>
<name>A0ABT2PX67_9MOLU</name>
<reference evidence="2" key="1">
    <citation type="submission" date="2023-07" db="EMBL/GenBank/DDBJ databases">
        <title>Novel Mycoplasma species identified in domestic and wild animals.</title>
        <authorList>
            <person name="Volokhov D.V."/>
            <person name="Furtak V.A."/>
            <person name="Zagorodnyaya T.A."/>
        </authorList>
    </citation>
    <scope>NUCLEOTIDE SEQUENCE [LARGE SCALE GENOMIC DNA]</scope>
    <source>
        <strain evidence="2">92-19</strain>
    </source>
</reference>
<evidence type="ECO:0000313" key="1">
    <source>
        <dbReference type="EMBL" id="MCU0105549.1"/>
    </source>
</evidence>
<dbReference type="Gene3D" id="3.30.460.10">
    <property type="entry name" value="Beta Polymerase, domain 2"/>
    <property type="match status" value="1"/>
</dbReference>
<keyword evidence="2" id="KW-1185">Reference proteome</keyword>
<dbReference type="Proteomes" id="UP001209076">
    <property type="component" value="Unassembled WGS sequence"/>
</dbReference>
<gene>
    <name evidence="1" type="ORF">N7603_07740</name>
</gene>
<comment type="caution">
    <text evidence="1">The sequence shown here is derived from an EMBL/GenBank/DDBJ whole genome shotgun (WGS) entry which is preliminary data.</text>
</comment>
<dbReference type="EMBL" id="JAOEGN010000016">
    <property type="protein sequence ID" value="MCU0105549.1"/>
    <property type="molecule type" value="Genomic_DNA"/>
</dbReference>
<organism evidence="1 2">
    <name type="scientific">Paracholeplasma vituli</name>
    <dbReference type="NCBI Taxonomy" id="69473"/>
    <lineage>
        <taxon>Bacteria</taxon>
        <taxon>Bacillati</taxon>
        <taxon>Mycoplasmatota</taxon>
        <taxon>Mollicutes</taxon>
        <taxon>Acholeplasmatales</taxon>
        <taxon>Acholeplasmataceae</taxon>
        <taxon>Paracholeplasma</taxon>
    </lineage>
</organism>
<sequence length="249" mass="28693">MSKAYDQIHKLGDALKKDPNVLCLLGLGSMSETTRVDDYSDMDFFLIVETGLKQHYIDHLEWLTIEPIVFIFKNTEDGYKVLFKSGVFAEFAVFEKEELPSISFTTGQVIYKHRDFDLSWIIPKNVPSPKYRSIEYLVNEALSNLYIGLKRDLRGEKASAFSFIQVYAASLIAELLPRVYKDHVILTDPFVFERRIEFRILEAASILSEIKQGYNQNKASAKAALLFLETHFEVNKAMSDEINHMIEFL</sequence>
<dbReference type="InterPro" id="IPR043519">
    <property type="entry name" value="NT_sf"/>
</dbReference>
<proteinExistence type="predicted"/>